<sequence length="203" mass="22548">MGAVRFEVAGCRTGEEKEDYPKRKREKESAEKCLLQDRGYPRRVFDGSAVAAEDVDFLGDAMLAGVRKGGRVDVAEGVCLELMPERDVISWSCMIMGYIPKWDFGEGAGGIFRRRQMIGRGLMVSNEATLVTVLSSFSSGWDCLNMGGSFMSTIKDLKFPIPVFALGTALSWWTCIWKCGCIDISRQVFGELPGKEMYIACEH</sequence>
<evidence type="ECO:0000313" key="2">
    <source>
        <dbReference type="Proteomes" id="UP001085076"/>
    </source>
</evidence>
<dbReference type="AlphaFoldDB" id="A0A9D5HRC7"/>
<dbReference type="Proteomes" id="UP001085076">
    <property type="component" value="Miscellaneous, Linkage group lg01"/>
</dbReference>
<proteinExistence type="predicted"/>
<dbReference type="OrthoDB" id="185373at2759"/>
<keyword evidence="2" id="KW-1185">Reference proteome</keyword>
<gene>
    <name evidence="1" type="ORF">J5N97_004876</name>
</gene>
<reference evidence="1" key="1">
    <citation type="submission" date="2021-03" db="EMBL/GenBank/DDBJ databases">
        <authorList>
            <person name="Li Z."/>
            <person name="Yang C."/>
        </authorList>
    </citation>
    <scope>NUCLEOTIDE SEQUENCE</scope>
    <source>
        <strain evidence="1">Dzin_1.0</strain>
        <tissue evidence="1">Leaf</tissue>
    </source>
</reference>
<reference evidence="1" key="2">
    <citation type="journal article" date="2022" name="Hortic Res">
        <title>The genome of Dioscorea zingiberensis sheds light on the biosynthesis, origin and evolution of the medicinally important diosgenin saponins.</title>
        <authorList>
            <person name="Li Y."/>
            <person name="Tan C."/>
            <person name="Li Z."/>
            <person name="Guo J."/>
            <person name="Li S."/>
            <person name="Chen X."/>
            <person name="Wang C."/>
            <person name="Dai X."/>
            <person name="Yang H."/>
            <person name="Song W."/>
            <person name="Hou L."/>
            <person name="Xu J."/>
            <person name="Tong Z."/>
            <person name="Xu A."/>
            <person name="Yuan X."/>
            <person name="Wang W."/>
            <person name="Yang Q."/>
            <person name="Chen L."/>
            <person name="Sun Z."/>
            <person name="Wang K."/>
            <person name="Pan B."/>
            <person name="Chen J."/>
            <person name="Bao Y."/>
            <person name="Liu F."/>
            <person name="Qi X."/>
            <person name="Gang D.R."/>
            <person name="Wen J."/>
            <person name="Li J."/>
        </authorList>
    </citation>
    <scope>NUCLEOTIDE SEQUENCE</scope>
    <source>
        <strain evidence="1">Dzin_1.0</strain>
    </source>
</reference>
<name>A0A9D5HRC7_9LILI</name>
<comment type="caution">
    <text evidence="1">The sequence shown here is derived from an EMBL/GenBank/DDBJ whole genome shotgun (WGS) entry which is preliminary data.</text>
</comment>
<protein>
    <submittedName>
        <fullName evidence="1">Uncharacterized protein</fullName>
    </submittedName>
</protein>
<organism evidence="1 2">
    <name type="scientific">Dioscorea zingiberensis</name>
    <dbReference type="NCBI Taxonomy" id="325984"/>
    <lineage>
        <taxon>Eukaryota</taxon>
        <taxon>Viridiplantae</taxon>
        <taxon>Streptophyta</taxon>
        <taxon>Embryophyta</taxon>
        <taxon>Tracheophyta</taxon>
        <taxon>Spermatophyta</taxon>
        <taxon>Magnoliopsida</taxon>
        <taxon>Liliopsida</taxon>
        <taxon>Dioscoreales</taxon>
        <taxon>Dioscoreaceae</taxon>
        <taxon>Dioscorea</taxon>
    </lineage>
</organism>
<dbReference type="EMBL" id="JAGGNH010000001">
    <property type="protein sequence ID" value="KAJ0986520.1"/>
    <property type="molecule type" value="Genomic_DNA"/>
</dbReference>
<accession>A0A9D5HRC7</accession>
<evidence type="ECO:0000313" key="1">
    <source>
        <dbReference type="EMBL" id="KAJ0986520.1"/>
    </source>
</evidence>